<evidence type="ECO:0000313" key="4">
    <source>
        <dbReference type="Proteomes" id="UP000030017"/>
    </source>
</evidence>
<feature type="chain" id="PRO_5001961627" evidence="1">
    <location>
        <begin position="30"/>
        <end position="154"/>
    </location>
</feature>
<evidence type="ECO:0000313" key="3">
    <source>
        <dbReference type="EMBL" id="KGM51976.1"/>
    </source>
</evidence>
<dbReference type="Gene3D" id="2.40.128.520">
    <property type="match status" value="1"/>
</dbReference>
<dbReference type="Pfam" id="PF09917">
    <property type="entry name" value="DUF2147"/>
    <property type="match status" value="1"/>
</dbReference>
<protein>
    <submittedName>
        <fullName evidence="3">Signal peptide protein</fullName>
    </submittedName>
</protein>
<dbReference type="Proteomes" id="UP000030017">
    <property type="component" value="Unassembled WGS sequence"/>
</dbReference>
<dbReference type="PANTHER" id="PTHR36919:SF3">
    <property type="entry name" value="BLL5882 PROTEIN"/>
    <property type="match status" value="1"/>
</dbReference>
<feature type="signal peptide" evidence="1">
    <location>
        <begin position="1"/>
        <end position="29"/>
    </location>
</feature>
<organism evidence="3 4">
    <name type="scientific">Lysobacter concretionis Ko07 = DSM 16239</name>
    <dbReference type="NCBI Taxonomy" id="1122185"/>
    <lineage>
        <taxon>Bacteria</taxon>
        <taxon>Pseudomonadati</taxon>
        <taxon>Pseudomonadota</taxon>
        <taxon>Gammaproteobacteria</taxon>
        <taxon>Lysobacterales</taxon>
        <taxon>Lysobacteraceae</taxon>
        <taxon>Novilysobacter</taxon>
    </lineage>
</organism>
<dbReference type="InterPro" id="IPR019223">
    <property type="entry name" value="DUF2147"/>
</dbReference>
<proteinExistence type="predicted"/>
<keyword evidence="1" id="KW-0732">Signal</keyword>
<dbReference type="eggNOG" id="COG4731">
    <property type="taxonomic scope" value="Bacteria"/>
</dbReference>
<name>A0A0A0ELV2_9GAMM</name>
<evidence type="ECO:0000259" key="2">
    <source>
        <dbReference type="Pfam" id="PF09917"/>
    </source>
</evidence>
<keyword evidence="4" id="KW-1185">Reference proteome</keyword>
<evidence type="ECO:0000256" key="1">
    <source>
        <dbReference type="SAM" id="SignalP"/>
    </source>
</evidence>
<comment type="caution">
    <text evidence="3">The sequence shown here is derived from an EMBL/GenBank/DDBJ whole genome shotgun (WGS) entry which is preliminary data.</text>
</comment>
<accession>A0A0A0ELV2</accession>
<sequence length="154" mass="16895">MFRKTTLRKLLTLLVFALPLLAVPLSAAAQQTPVGTWTTIDDKTKQPKSVVEIYEAQDGSLSGKVVTVLQSEQGPNPVCKECEGDRKNRPIEGMEIIWGVTRSGSEWKGGKILDPATGKIYSVKMSLADNGAKLEVRGFMGFSLLGKTQTWQRK</sequence>
<feature type="domain" description="DUF2147" evidence="2">
    <location>
        <begin position="35"/>
        <end position="153"/>
    </location>
</feature>
<gene>
    <name evidence="3" type="ORF">N792_06420</name>
</gene>
<dbReference type="STRING" id="1122185.N792_06420"/>
<dbReference type="AlphaFoldDB" id="A0A0A0ELV2"/>
<dbReference type="PANTHER" id="PTHR36919">
    <property type="entry name" value="BLR1215 PROTEIN"/>
    <property type="match status" value="1"/>
</dbReference>
<dbReference type="OrthoDB" id="9814399at2"/>
<dbReference type="RefSeq" id="WP_036193139.1">
    <property type="nucleotide sequence ID" value="NZ_AVPS01000004.1"/>
</dbReference>
<dbReference type="EMBL" id="AVPS01000004">
    <property type="protein sequence ID" value="KGM51976.1"/>
    <property type="molecule type" value="Genomic_DNA"/>
</dbReference>
<reference evidence="3 4" key="1">
    <citation type="submission" date="2013-08" db="EMBL/GenBank/DDBJ databases">
        <title>Genome sequencing of Lysobacter.</title>
        <authorList>
            <person name="Zhang S."/>
            <person name="Wang G."/>
        </authorList>
    </citation>
    <scope>NUCLEOTIDE SEQUENCE [LARGE SCALE GENOMIC DNA]</scope>
    <source>
        <strain evidence="3 4">Ko07</strain>
    </source>
</reference>